<feature type="compositionally biased region" description="Basic and acidic residues" evidence="3">
    <location>
        <begin position="190"/>
        <end position="200"/>
    </location>
</feature>
<dbReference type="InterPro" id="IPR057309">
    <property type="entry name" value="PcsB_CC"/>
</dbReference>
<feature type="chain" id="PRO_5045184455" evidence="4">
    <location>
        <begin position="24"/>
        <end position="394"/>
    </location>
</feature>
<feature type="region of interest" description="Disordered" evidence="3">
    <location>
        <begin position="175"/>
        <end position="200"/>
    </location>
</feature>
<organism evidence="7 8">
    <name type="scientific">Candidatus Clostridium stratigraminis</name>
    <dbReference type="NCBI Taxonomy" id="3381661"/>
    <lineage>
        <taxon>Bacteria</taxon>
        <taxon>Bacillati</taxon>
        <taxon>Bacillota</taxon>
        <taxon>Clostridia</taxon>
        <taxon>Eubacteriales</taxon>
        <taxon>Clostridiaceae</taxon>
        <taxon>Clostridium</taxon>
    </lineage>
</organism>
<evidence type="ECO:0000313" key="7">
    <source>
        <dbReference type="EMBL" id="MFL0247240.1"/>
    </source>
</evidence>
<feature type="domain" description="M23ase beta-sheet core" evidence="5">
    <location>
        <begin position="293"/>
        <end position="388"/>
    </location>
</feature>
<feature type="coiled-coil region" evidence="2">
    <location>
        <begin position="47"/>
        <end position="109"/>
    </location>
</feature>
<evidence type="ECO:0000259" key="6">
    <source>
        <dbReference type="Pfam" id="PF24568"/>
    </source>
</evidence>
<proteinExistence type="predicted"/>
<evidence type="ECO:0000259" key="5">
    <source>
        <dbReference type="Pfam" id="PF01551"/>
    </source>
</evidence>
<reference evidence="7 8" key="1">
    <citation type="submission" date="2024-11" db="EMBL/GenBank/DDBJ databases">
        <authorList>
            <person name="Heng Y.C."/>
            <person name="Lim A.C.H."/>
            <person name="Lee J.K.Y."/>
            <person name="Kittelmann S."/>
        </authorList>
    </citation>
    <scope>NUCLEOTIDE SEQUENCE [LARGE SCALE GENOMIC DNA]</scope>
    <source>
        <strain evidence="7 8">WILCCON 0185</strain>
    </source>
</reference>
<dbReference type="InterPro" id="IPR016047">
    <property type="entry name" value="M23ase_b-sheet_dom"/>
</dbReference>
<dbReference type="Pfam" id="PF01551">
    <property type="entry name" value="Peptidase_M23"/>
    <property type="match status" value="1"/>
</dbReference>
<sequence length="394" mass="43269">MKKGLCITLSLILCVLSFNGIKADELTDAQKKMNSINGSINDKKDTLNEINKQRSDTQASINELDKKMTASSSNLGDLNNKLSDLSTQIETLNAKIAESNNSLNEEKELFKKRVRAMYISGNEGYLELLLTSKDVSDFLSRMDTISKLMDYDKQLISTIETKNKALALQKSELNQKKAETTEVKQQADSNMKELQDSSDKKKELMTSLEKDKVTYEKMIEQEQKESQQIAQIIRTIQAQREAAKNKPNSSGSNGTVLTGNSSSIGKLYCVTGKPAGITSPYGWRVHPVLGTKKFHTGIDLGVNSGTPIYALADGVVIYSGWMEGYGNVVMINHGSLTSLYGHNSSLAVKVGQAVRGGQLISYSGNTGLSSGPHLHFEMRKANGDTTDPNPYYVK</sequence>
<keyword evidence="2" id="KW-0175">Coiled coil</keyword>
<dbReference type="InterPro" id="IPR011055">
    <property type="entry name" value="Dup_hybrid_motif"/>
</dbReference>
<dbReference type="PANTHER" id="PTHR21666:SF286">
    <property type="entry name" value="LIPOPROTEIN NLPD"/>
    <property type="match status" value="1"/>
</dbReference>
<dbReference type="PANTHER" id="PTHR21666">
    <property type="entry name" value="PEPTIDASE-RELATED"/>
    <property type="match status" value="1"/>
</dbReference>
<dbReference type="GO" id="GO:0016787">
    <property type="term" value="F:hydrolase activity"/>
    <property type="evidence" value="ECO:0007669"/>
    <property type="project" value="UniProtKB-KW"/>
</dbReference>
<gene>
    <name evidence="7" type="ORF">ACJDUG_09665</name>
</gene>
<accession>A0ABW8T4C8</accession>
<evidence type="ECO:0000256" key="3">
    <source>
        <dbReference type="SAM" id="MobiDB-lite"/>
    </source>
</evidence>
<keyword evidence="8" id="KW-1185">Reference proteome</keyword>
<evidence type="ECO:0000256" key="1">
    <source>
        <dbReference type="ARBA" id="ARBA00022729"/>
    </source>
</evidence>
<protein>
    <submittedName>
        <fullName evidence="7">Murein hydrolase activator EnvC family protein</fullName>
    </submittedName>
</protein>
<comment type="caution">
    <text evidence="7">The sequence shown here is derived from an EMBL/GenBank/DDBJ whole genome shotgun (WGS) entry which is preliminary data.</text>
</comment>
<dbReference type="SUPFAM" id="SSF51261">
    <property type="entry name" value="Duplicated hybrid motif"/>
    <property type="match status" value="1"/>
</dbReference>
<keyword evidence="1 4" id="KW-0732">Signal</keyword>
<dbReference type="RefSeq" id="WP_406769693.1">
    <property type="nucleotide sequence ID" value="NZ_JBJHZZ010000005.1"/>
</dbReference>
<dbReference type="CDD" id="cd12797">
    <property type="entry name" value="M23_peptidase"/>
    <property type="match status" value="1"/>
</dbReference>
<dbReference type="Gene3D" id="2.70.70.10">
    <property type="entry name" value="Glucose Permease (Domain IIA)"/>
    <property type="match status" value="1"/>
</dbReference>
<feature type="domain" description="Peptidoglycan hydrolase PcsB coiled-coil" evidence="6">
    <location>
        <begin position="96"/>
        <end position="167"/>
    </location>
</feature>
<dbReference type="Gene3D" id="6.10.250.3150">
    <property type="match status" value="1"/>
</dbReference>
<feature type="signal peptide" evidence="4">
    <location>
        <begin position="1"/>
        <end position="23"/>
    </location>
</feature>
<dbReference type="InterPro" id="IPR050570">
    <property type="entry name" value="Cell_wall_metabolism_enzyme"/>
</dbReference>
<dbReference type="EMBL" id="JBJHZZ010000005">
    <property type="protein sequence ID" value="MFL0247240.1"/>
    <property type="molecule type" value="Genomic_DNA"/>
</dbReference>
<dbReference type="Proteomes" id="UP001623591">
    <property type="component" value="Unassembled WGS sequence"/>
</dbReference>
<evidence type="ECO:0000313" key="8">
    <source>
        <dbReference type="Proteomes" id="UP001623591"/>
    </source>
</evidence>
<evidence type="ECO:0000256" key="4">
    <source>
        <dbReference type="SAM" id="SignalP"/>
    </source>
</evidence>
<dbReference type="Pfam" id="PF24568">
    <property type="entry name" value="CC_PcsB"/>
    <property type="match status" value="1"/>
</dbReference>
<evidence type="ECO:0000256" key="2">
    <source>
        <dbReference type="SAM" id="Coils"/>
    </source>
</evidence>
<keyword evidence="7" id="KW-0378">Hydrolase</keyword>
<name>A0ABW8T4C8_9CLOT</name>